<accession>A0A0B6TNN8</accession>
<dbReference type="OrthoDB" id="6150901at2"/>
<feature type="chain" id="PRO_5038529542" description="Solute-binding protein family 3/N-terminal domain-containing protein" evidence="2">
    <location>
        <begin position="20"/>
        <end position="164"/>
    </location>
</feature>
<dbReference type="Pfam" id="PF00497">
    <property type="entry name" value="SBP_bac_3"/>
    <property type="match status" value="1"/>
</dbReference>
<feature type="signal peptide" evidence="2">
    <location>
        <begin position="1"/>
        <end position="19"/>
    </location>
</feature>
<dbReference type="InterPro" id="IPR001638">
    <property type="entry name" value="Solute-binding_3/MltF_N"/>
</dbReference>
<keyword evidence="1 2" id="KW-0732">Signal</keyword>
<dbReference type="EMBL" id="CP007790">
    <property type="protein sequence ID" value="AJK67834.1"/>
    <property type="molecule type" value="Genomic_DNA"/>
</dbReference>
<dbReference type="PROSITE" id="PS51257">
    <property type="entry name" value="PROKAR_LIPOPROTEIN"/>
    <property type="match status" value="1"/>
</dbReference>
<evidence type="ECO:0000259" key="3">
    <source>
        <dbReference type="Pfam" id="PF00497"/>
    </source>
</evidence>
<dbReference type="Gene3D" id="3.40.190.10">
    <property type="entry name" value="Periplasmic binding protein-like II"/>
    <property type="match status" value="1"/>
</dbReference>
<dbReference type="Proteomes" id="UP000031928">
    <property type="component" value="Chromosome"/>
</dbReference>
<evidence type="ECO:0000256" key="2">
    <source>
        <dbReference type="SAM" id="SignalP"/>
    </source>
</evidence>
<evidence type="ECO:0000313" key="5">
    <source>
        <dbReference type="Proteomes" id="UP000031928"/>
    </source>
</evidence>
<dbReference type="SUPFAM" id="SSF53850">
    <property type="entry name" value="Periplasmic binding protein-like II"/>
    <property type="match status" value="1"/>
</dbReference>
<dbReference type="KEGG" id="cmq:B840_01000"/>
<protein>
    <recommendedName>
        <fullName evidence="3">Solute-binding protein family 3/N-terminal domain-containing protein</fullName>
    </recommendedName>
</protein>
<dbReference type="PANTHER" id="PTHR35936:SF17">
    <property type="entry name" value="ARGININE-BINDING EXTRACELLULAR PROTEIN ARTP"/>
    <property type="match status" value="1"/>
</dbReference>
<evidence type="ECO:0000313" key="4">
    <source>
        <dbReference type="EMBL" id="AJK67834.1"/>
    </source>
</evidence>
<dbReference type="PANTHER" id="PTHR35936">
    <property type="entry name" value="MEMBRANE-BOUND LYTIC MUREIN TRANSGLYCOSYLASE F"/>
    <property type="match status" value="1"/>
</dbReference>
<evidence type="ECO:0000256" key="1">
    <source>
        <dbReference type="ARBA" id="ARBA00022729"/>
    </source>
</evidence>
<gene>
    <name evidence="4" type="ORF">B840_01000</name>
</gene>
<sequence length="164" mass="17138">MRPVVPLVALALSAAPVLGACGVLSAIPVDADGTYDRARGGTLVVGVSEHPPWVDIDEESGRATGIEADLVTSFAEGIDAEVEWRPGPESVLATGIKDGQLDLVIGGLTTSAPWSSHMALTRPYASVPSAGGNEEKMVMGVRMGENELLVELERHLARAQGEVR</sequence>
<feature type="domain" description="Solute-binding protein family 3/N-terminal" evidence="3">
    <location>
        <begin position="43"/>
        <end position="157"/>
    </location>
</feature>
<dbReference type="STRING" id="1224162.B840_01000"/>
<dbReference type="AlphaFoldDB" id="A0A0B6TNN8"/>
<dbReference type="HOGENOM" id="CLU_1658498_0_0_11"/>
<proteinExistence type="predicted"/>
<dbReference type="RefSeq" id="WP_042620579.1">
    <property type="nucleotide sequence ID" value="NZ_CP007790.1"/>
</dbReference>
<keyword evidence="5" id="KW-1185">Reference proteome</keyword>
<reference evidence="4 5" key="1">
    <citation type="submission" date="2014-05" db="EMBL/GenBank/DDBJ databases">
        <title>Complete genome sequence of Corynebacterium marinum DSM 44953.</title>
        <authorList>
            <person name="Schaffert L."/>
            <person name="Albersmeier A."/>
            <person name="Kalinowski J."/>
            <person name="Ruckert C."/>
        </authorList>
    </citation>
    <scope>NUCLEOTIDE SEQUENCE [LARGE SCALE GENOMIC DNA]</scope>
    <source>
        <strain evidence="4 5">DSM 44953</strain>
    </source>
</reference>
<organism evidence="4 5">
    <name type="scientific">Corynebacterium marinum DSM 44953</name>
    <dbReference type="NCBI Taxonomy" id="1224162"/>
    <lineage>
        <taxon>Bacteria</taxon>
        <taxon>Bacillati</taxon>
        <taxon>Actinomycetota</taxon>
        <taxon>Actinomycetes</taxon>
        <taxon>Mycobacteriales</taxon>
        <taxon>Corynebacteriaceae</taxon>
        <taxon>Corynebacterium</taxon>
    </lineage>
</organism>
<name>A0A0B6TNN8_9CORY</name>